<organism evidence="2 3">
    <name type="scientific">Wallemia ichthyophaga</name>
    <dbReference type="NCBI Taxonomy" id="245174"/>
    <lineage>
        <taxon>Eukaryota</taxon>
        <taxon>Fungi</taxon>
        <taxon>Dikarya</taxon>
        <taxon>Basidiomycota</taxon>
        <taxon>Wallemiomycotina</taxon>
        <taxon>Wallemiomycetes</taxon>
        <taxon>Wallemiales</taxon>
        <taxon>Wallemiaceae</taxon>
        <taxon>Wallemia</taxon>
    </lineage>
</organism>
<accession>A0A4T0FL89</accession>
<feature type="region of interest" description="Disordered" evidence="1">
    <location>
        <begin position="155"/>
        <end position="174"/>
    </location>
</feature>
<name>A0A4T0FL89_WALIC</name>
<reference evidence="2 3" key="1">
    <citation type="submission" date="2019-03" db="EMBL/GenBank/DDBJ databases">
        <title>Sequencing 23 genomes of Wallemia ichthyophaga.</title>
        <authorList>
            <person name="Gostincar C."/>
        </authorList>
    </citation>
    <scope>NUCLEOTIDE SEQUENCE [LARGE SCALE GENOMIC DNA]</scope>
    <source>
        <strain evidence="2 3">EXF-6200</strain>
    </source>
</reference>
<dbReference type="AlphaFoldDB" id="A0A4T0FL89"/>
<evidence type="ECO:0000313" key="2">
    <source>
        <dbReference type="EMBL" id="TIB27618.1"/>
    </source>
</evidence>
<protein>
    <submittedName>
        <fullName evidence="2">Uncharacterized protein</fullName>
    </submittedName>
</protein>
<dbReference type="Proteomes" id="UP000310689">
    <property type="component" value="Unassembled WGS sequence"/>
</dbReference>
<dbReference type="EMBL" id="SPOI01000441">
    <property type="protein sequence ID" value="TIB27618.1"/>
    <property type="molecule type" value="Genomic_DNA"/>
</dbReference>
<evidence type="ECO:0000256" key="1">
    <source>
        <dbReference type="SAM" id="MobiDB-lite"/>
    </source>
</evidence>
<comment type="caution">
    <text evidence="2">The sequence shown here is derived from an EMBL/GenBank/DDBJ whole genome shotgun (WGS) entry which is preliminary data.</text>
</comment>
<sequence length="174" mass="19604">MSRKVLVNEKTIGGLLSTLNENKPSAIKTVTRRLNQNTLNSRPIPAEIGAKIDELYDKYKVVGCDETAIAIRRIMTNIKSILDAVDSERKDQILMSLWLVILLSRKSDSNSEQAAAELNNSAANPLKMPSELTWYTILSQDPLLGDHWREDSYAQSDNLSEWSDSESEKGEEYM</sequence>
<gene>
    <name evidence="2" type="ORF">E3P86_04069</name>
</gene>
<evidence type="ECO:0000313" key="3">
    <source>
        <dbReference type="Proteomes" id="UP000310689"/>
    </source>
</evidence>
<proteinExistence type="predicted"/>